<dbReference type="Proteomes" id="UP000004897">
    <property type="component" value="Unassembled WGS sequence"/>
</dbReference>
<sequence>MNTKFLLSPAYLVSVALMLSGAVLSGGRFMLIGWILCIVGVCLNAMTLVVLTNREQLYTMETKAARGTRRGFDDRPAVVQRLDEAPATDEADVEPTEEAAEEPTEEAAEEPAEAPAQKAN</sequence>
<keyword evidence="2" id="KW-0812">Transmembrane</keyword>
<feature type="compositionally biased region" description="Basic and acidic residues" evidence="1">
    <location>
        <begin position="70"/>
        <end position="84"/>
    </location>
</feature>
<evidence type="ECO:0000256" key="2">
    <source>
        <dbReference type="SAM" id="Phobius"/>
    </source>
</evidence>
<evidence type="ECO:0000256" key="1">
    <source>
        <dbReference type="SAM" id="MobiDB-lite"/>
    </source>
</evidence>
<dbReference type="HOGENOM" id="CLU_2047986_0_0_11"/>
<feature type="compositionally biased region" description="Acidic residues" evidence="1">
    <location>
        <begin position="86"/>
        <end position="112"/>
    </location>
</feature>
<reference evidence="3 4" key="1">
    <citation type="submission" date="2011-08" db="EMBL/GenBank/DDBJ databases">
        <title>The Genome Sequence of Rothia mucilaginosa M508.</title>
        <authorList>
            <consortium name="The Broad Institute Genome Sequencing Platform"/>
            <consortium name="The Broad Institute Genome Sequencing Center for Infectious Disease"/>
            <person name="Earl A."/>
            <person name="Ward D."/>
            <person name="Feldgarden M."/>
            <person name="Gevers D."/>
            <person name="Sibley C.D."/>
            <person name="Field T.R."/>
            <person name="Grinwis M."/>
            <person name="Eshaghurshan C.S."/>
            <person name="Surette M.G."/>
            <person name="Young S.K."/>
            <person name="Zeng Q."/>
            <person name="Gargeya S."/>
            <person name="Fitzgerald M."/>
            <person name="Haas B."/>
            <person name="Abouelleil A."/>
            <person name="Alvarado L."/>
            <person name="Arachchi H.M."/>
            <person name="Berlin A."/>
            <person name="Brown A."/>
            <person name="Chapman S.B."/>
            <person name="Chen Z."/>
            <person name="Dunbar C."/>
            <person name="Freedman E."/>
            <person name="Gearin G."/>
            <person name="Gellesch M."/>
            <person name="Goldberg J."/>
            <person name="Griggs A."/>
            <person name="Gujja S."/>
            <person name="Heiman D."/>
            <person name="Howarth C."/>
            <person name="Larson L."/>
            <person name="Lui A."/>
            <person name="MacDonald P.J.P."/>
            <person name="Montmayeur A."/>
            <person name="Murphy C."/>
            <person name="Neiman D."/>
            <person name="Pearson M."/>
            <person name="Priest M."/>
            <person name="Roberts A."/>
            <person name="Saif S."/>
            <person name="Shea T."/>
            <person name="Shenoy N."/>
            <person name="Sisk P."/>
            <person name="Stolte C."/>
            <person name="Sykes S."/>
            <person name="Wortman J."/>
            <person name="Nusbaum C."/>
            <person name="Birren B."/>
        </authorList>
    </citation>
    <scope>NUCLEOTIDE SEQUENCE [LARGE SCALE GENOMIC DNA]</scope>
    <source>
        <strain evidence="3 4">M508</strain>
    </source>
</reference>
<comment type="caution">
    <text evidence="3">The sequence shown here is derived from an EMBL/GenBank/DDBJ whole genome shotgun (WGS) entry which is preliminary data.</text>
</comment>
<name>G5EP34_9MICC</name>
<keyword evidence="2" id="KW-0472">Membrane</keyword>
<dbReference type="EMBL" id="ACSB01000001">
    <property type="protein sequence ID" value="EHB88993.1"/>
    <property type="molecule type" value="Genomic_DNA"/>
</dbReference>
<dbReference type="RefSeq" id="WP_005504136.1">
    <property type="nucleotide sequence ID" value="NZ_JH370351.1"/>
</dbReference>
<proteinExistence type="predicted"/>
<evidence type="ECO:0000313" key="3">
    <source>
        <dbReference type="EMBL" id="EHB88993.1"/>
    </source>
</evidence>
<protein>
    <submittedName>
        <fullName evidence="3">Uncharacterized protein</fullName>
    </submittedName>
</protein>
<feature type="region of interest" description="Disordered" evidence="1">
    <location>
        <begin position="69"/>
        <end position="120"/>
    </location>
</feature>
<evidence type="ECO:0000313" key="4">
    <source>
        <dbReference type="Proteomes" id="UP000004897"/>
    </source>
</evidence>
<gene>
    <name evidence="3" type="ORF">HMPREF0737_00046</name>
</gene>
<dbReference type="AlphaFoldDB" id="G5EP34"/>
<accession>G5EP34</accession>
<organism evidence="3 4">
    <name type="scientific">Rothia mucilaginosa M508</name>
    <dbReference type="NCBI Taxonomy" id="563033"/>
    <lineage>
        <taxon>Bacteria</taxon>
        <taxon>Bacillati</taxon>
        <taxon>Actinomycetota</taxon>
        <taxon>Actinomycetes</taxon>
        <taxon>Micrococcales</taxon>
        <taxon>Micrococcaceae</taxon>
        <taxon>Rothia</taxon>
    </lineage>
</organism>
<keyword evidence="2" id="KW-1133">Transmembrane helix</keyword>
<dbReference type="PATRIC" id="fig|563033.4.peg.48"/>
<feature type="transmembrane region" description="Helical" evidence="2">
    <location>
        <begin position="31"/>
        <end position="51"/>
    </location>
</feature>